<protein>
    <submittedName>
        <fullName evidence="2">Uncharacterized protein</fullName>
    </submittedName>
</protein>
<feature type="transmembrane region" description="Helical" evidence="1">
    <location>
        <begin position="21"/>
        <end position="39"/>
    </location>
</feature>
<keyword evidence="1" id="KW-1133">Transmembrane helix</keyword>
<dbReference type="FunCoup" id="A0A3P7FL74">
    <property type="interactions" value="104"/>
</dbReference>
<evidence type="ECO:0000313" key="3">
    <source>
        <dbReference type="Proteomes" id="UP000270924"/>
    </source>
</evidence>
<evidence type="ECO:0000313" key="2">
    <source>
        <dbReference type="EMBL" id="VDM11518.1"/>
    </source>
</evidence>
<keyword evidence="1" id="KW-0812">Transmembrane</keyword>
<evidence type="ECO:0000256" key="1">
    <source>
        <dbReference type="SAM" id="Phobius"/>
    </source>
</evidence>
<reference evidence="2 3" key="1">
    <citation type="submission" date="2018-11" db="EMBL/GenBank/DDBJ databases">
        <authorList>
            <consortium name="Pathogen Informatics"/>
        </authorList>
    </citation>
    <scope>NUCLEOTIDE SEQUENCE [LARGE SCALE GENOMIC DNA]</scope>
</reference>
<dbReference type="InterPro" id="IPR006150">
    <property type="entry name" value="Cys_repeat_1"/>
</dbReference>
<name>A0A3P7FL74_WUCBA</name>
<dbReference type="Proteomes" id="UP000270924">
    <property type="component" value="Unassembled WGS sequence"/>
</dbReference>
<dbReference type="OrthoDB" id="5791538at2759"/>
<dbReference type="InParanoid" id="A0A3P7FL74"/>
<dbReference type="AlphaFoldDB" id="A0A3P7FL74"/>
<organism evidence="2 3">
    <name type="scientific">Wuchereria bancrofti</name>
    <dbReference type="NCBI Taxonomy" id="6293"/>
    <lineage>
        <taxon>Eukaryota</taxon>
        <taxon>Metazoa</taxon>
        <taxon>Ecdysozoa</taxon>
        <taxon>Nematoda</taxon>
        <taxon>Chromadorea</taxon>
        <taxon>Rhabditida</taxon>
        <taxon>Spirurina</taxon>
        <taxon>Spiruromorpha</taxon>
        <taxon>Filarioidea</taxon>
        <taxon>Onchocercidae</taxon>
        <taxon>Wuchereria</taxon>
    </lineage>
</organism>
<proteinExistence type="predicted"/>
<keyword evidence="3" id="KW-1185">Reference proteome</keyword>
<gene>
    <name evidence="2" type="ORF">WBA_LOCUS4904</name>
</gene>
<dbReference type="SMART" id="SM00289">
    <property type="entry name" value="WR1"/>
    <property type="match status" value="2"/>
</dbReference>
<accession>A0A3P7FL74</accession>
<dbReference type="EMBL" id="UYWW01002206">
    <property type="protein sequence ID" value="VDM11518.1"/>
    <property type="molecule type" value="Genomic_DNA"/>
</dbReference>
<sequence>MKNDHQNLPVIISCHSFRLGYFLEIIFITCILVSIHASIDACYDTLRVRSAPETCIHSIDCYDSNAECIYSVAESRHICCKPRPNIILPECPAGRQTPTVGKYMPILCSLTNSVDDDMCPQGYECLPSVNIDNGELHICCAI</sequence>
<keyword evidence="1" id="KW-0472">Membrane</keyword>